<dbReference type="AlphaFoldDB" id="A6G796"/>
<gene>
    <name evidence="1" type="ORF">PPSIR1_08596</name>
</gene>
<comment type="caution">
    <text evidence="1">The sequence shown here is derived from an EMBL/GenBank/DDBJ whole genome shotgun (WGS) entry which is preliminary data.</text>
</comment>
<dbReference type="RefSeq" id="WP_006972591.1">
    <property type="nucleotide sequence ID" value="NZ_ABCS01000033.1"/>
</dbReference>
<evidence type="ECO:0000313" key="1">
    <source>
        <dbReference type="EMBL" id="EDM78230.1"/>
    </source>
</evidence>
<keyword evidence="2" id="KW-1185">Reference proteome</keyword>
<reference evidence="1 2" key="1">
    <citation type="submission" date="2007-06" db="EMBL/GenBank/DDBJ databases">
        <authorList>
            <person name="Shimkets L."/>
            <person name="Ferriera S."/>
            <person name="Johnson J."/>
            <person name="Kravitz S."/>
            <person name="Beeson K."/>
            <person name="Sutton G."/>
            <person name="Rogers Y.-H."/>
            <person name="Friedman R."/>
            <person name="Frazier M."/>
            <person name="Venter J.C."/>
        </authorList>
    </citation>
    <scope>NUCLEOTIDE SEQUENCE [LARGE SCALE GENOMIC DNA]</scope>
    <source>
        <strain evidence="1 2">SIR-1</strain>
    </source>
</reference>
<dbReference type="OrthoDB" id="9780326at2"/>
<dbReference type="Proteomes" id="UP000005801">
    <property type="component" value="Unassembled WGS sequence"/>
</dbReference>
<sequence length="131" mass="14428">MAETETITDDALLESWRQGDAAAGRALIQRHFDWLWASLAARAPARSREGLTRTVFEGLLTDRGVRGGGSQPMRERLWELACEQLALLDSQPRAEARPGGMWASTREVRIEDRESCLADTAMIADDRGSGG</sequence>
<protein>
    <submittedName>
        <fullName evidence="1">Uncharacterized protein</fullName>
    </submittedName>
</protein>
<dbReference type="STRING" id="391625.PPSIR1_08596"/>
<organism evidence="1 2">
    <name type="scientific">Plesiocystis pacifica SIR-1</name>
    <dbReference type="NCBI Taxonomy" id="391625"/>
    <lineage>
        <taxon>Bacteria</taxon>
        <taxon>Pseudomonadati</taxon>
        <taxon>Myxococcota</taxon>
        <taxon>Polyangia</taxon>
        <taxon>Nannocystales</taxon>
        <taxon>Nannocystaceae</taxon>
        <taxon>Plesiocystis</taxon>
    </lineage>
</organism>
<proteinExistence type="predicted"/>
<dbReference type="EMBL" id="ABCS01000033">
    <property type="protein sequence ID" value="EDM78230.1"/>
    <property type="molecule type" value="Genomic_DNA"/>
</dbReference>
<evidence type="ECO:0000313" key="2">
    <source>
        <dbReference type="Proteomes" id="UP000005801"/>
    </source>
</evidence>
<accession>A6G796</accession>
<name>A6G796_9BACT</name>